<proteinExistence type="predicted"/>
<evidence type="ECO:0000259" key="1">
    <source>
        <dbReference type="PROSITE" id="PS51186"/>
    </source>
</evidence>
<gene>
    <name evidence="2" type="ORF">MUO15_07075</name>
</gene>
<dbReference type="Gene3D" id="3.40.630.30">
    <property type="match status" value="1"/>
</dbReference>
<reference evidence="2" key="1">
    <citation type="submission" date="2022-04" db="EMBL/GenBank/DDBJ databases">
        <title>Halobacillus sp. isolated from saltern.</title>
        <authorList>
            <person name="Won M."/>
            <person name="Lee C.-M."/>
            <person name="Woen H.-Y."/>
            <person name="Kwon S.-W."/>
        </authorList>
    </citation>
    <scope>NUCLEOTIDE SEQUENCE</scope>
    <source>
        <strain evidence="2">SSHM10-5</strain>
    </source>
</reference>
<name>A0ABY4HFT9_9BACI</name>
<dbReference type="InterPro" id="IPR000182">
    <property type="entry name" value="GNAT_dom"/>
</dbReference>
<dbReference type="SUPFAM" id="SSF55729">
    <property type="entry name" value="Acyl-CoA N-acyltransferases (Nat)"/>
    <property type="match status" value="1"/>
</dbReference>
<protein>
    <submittedName>
        <fullName evidence="2">GNAT family N-acetyltransferase</fullName>
    </submittedName>
</protein>
<dbReference type="EMBL" id="CP095075">
    <property type="protein sequence ID" value="UOR13243.1"/>
    <property type="molecule type" value="Genomic_DNA"/>
</dbReference>
<dbReference type="CDD" id="cd04301">
    <property type="entry name" value="NAT_SF"/>
    <property type="match status" value="1"/>
</dbReference>
<dbReference type="Proteomes" id="UP000830326">
    <property type="component" value="Chromosome"/>
</dbReference>
<sequence>MRIRKAGRDDAAAIAKISVDTWRATYKGIVSQAFLDQMSYQERTNKWKQKLIDPKMFSYIAETENGEAVGYANGGVVRGEASEKLAELYAIYILPDYQRIGLGERLLKPMVRTCIDHSFDQMVVWVLEGNKAALFYKALGAETYDQDTIELAGEKLNLFGYKFKNLNVLLGNLT</sequence>
<accession>A0ABY4HFT9</accession>
<dbReference type="InterPro" id="IPR016181">
    <property type="entry name" value="Acyl_CoA_acyltransferase"/>
</dbReference>
<evidence type="ECO:0000313" key="3">
    <source>
        <dbReference type="Proteomes" id="UP000830326"/>
    </source>
</evidence>
<dbReference type="PROSITE" id="PS51186">
    <property type="entry name" value="GNAT"/>
    <property type="match status" value="1"/>
</dbReference>
<dbReference type="Pfam" id="PF00583">
    <property type="entry name" value="Acetyltransf_1"/>
    <property type="match status" value="1"/>
</dbReference>
<organism evidence="2 3">
    <name type="scientific">Halobacillus amylolyticus</name>
    <dbReference type="NCBI Taxonomy" id="2932259"/>
    <lineage>
        <taxon>Bacteria</taxon>
        <taxon>Bacillati</taxon>
        <taxon>Bacillota</taxon>
        <taxon>Bacilli</taxon>
        <taxon>Bacillales</taxon>
        <taxon>Bacillaceae</taxon>
        <taxon>Halobacillus</taxon>
    </lineage>
</organism>
<evidence type="ECO:0000313" key="2">
    <source>
        <dbReference type="EMBL" id="UOR13243.1"/>
    </source>
</evidence>
<keyword evidence="3" id="KW-1185">Reference proteome</keyword>
<dbReference type="RefSeq" id="WP_245034733.1">
    <property type="nucleotide sequence ID" value="NZ_CP095075.1"/>
</dbReference>
<feature type="domain" description="N-acetyltransferase" evidence="1">
    <location>
        <begin position="1"/>
        <end position="167"/>
    </location>
</feature>